<dbReference type="EMBL" id="LR796378">
    <property type="protein sequence ID" value="CAB4140221.1"/>
    <property type="molecule type" value="Genomic_DNA"/>
</dbReference>
<organism evidence="1">
    <name type="scientific">uncultured Caudovirales phage</name>
    <dbReference type="NCBI Taxonomy" id="2100421"/>
    <lineage>
        <taxon>Viruses</taxon>
        <taxon>Duplodnaviria</taxon>
        <taxon>Heunggongvirae</taxon>
        <taxon>Uroviricota</taxon>
        <taxon>Caudoviricetes</taxon>
        <taxon>Peduoviridae</taxon>
        <taxon>Maltschvirus</taxon>
        <taxon>Maltschvirus maltsch</taxon>
    </lineage>
</organism>
<sequence length="93" mass="10578">MPTGNCDWCEAAKHKMHGRYNFGCAGCRERALMDEPCKVVRKALAARVILWGDIPDWQRDPSCGCKNKCKRRESAEGAQAELAISKQRRYDAY</sequence>
<protein>
    <submittedName>
        <fullName evidence="1">Uncharacterized protein</fullName>
    </submittedName>
</protein>
<accession>A0A6J5M1V1</accession>
<evidence type="ECO:0000313" key="1">
    <source>
        <dbReference type="EMBL" id="CAB4140221.1"/>
    </source>
</evidence>
<name>A0A6J5M1V1_9CAUD</name>
<gene>
    <name evidence="1" type="ORF">UFOVP405_25</name>
</gene>
<reference evidence="1" key="1">
    <citation type="submission" date="2020-04" db="EMBL/GenBank/DDBJ databases">
        <authorList>
            <person name="Chiriac C."/>
            <person name="Salcher M."/>
            <person name="Ghai R."/>
            <person name="Kavagutti S V."/>
        </authorList>
    </citation>
    <scope>NUCLEOTIDE SEQUENCE</scope>
</reference>
<proteinExistence type="predicted"/>